<protein>
    <recommendedName>
        <fullName evidence="3">Isochorismatase-like domain-containing protein</fullName>
    </recommendedName>
</protein>
<feature type="domain" description="Isochorismatase-like" evidence="3">
    <location>
        <begin position="51"/>
        <end position="181"/>
    </location>
</feature>
<dbReference type="PANTHER" id="PTHR43540">
    <property type="entry name" value="PEROXYUREIDOACRYLATE/UREIDOACRYLATE AMIDOHYDROLASE-RELATED"/>
    <property type="match status" value="1"/>
</dbReference>
<dbReference type="PANTHER" id="PTHR43540:SF6">
    <property type="entry name" value="ISOCHORISMATASE-LIKE DOMAIN-CONTAINING PROTEIN"/>
    <property type="match status" value="1"/>
</dbReference>
<gene>
    <name evidence="4" type="ORF">LMG28138_04021</name>
</gene>
<dbReference type="Pfam" id="PF00857">
    <property type="entry name" value="Isochorismatase"/>
    <property type="match status" value="1"/>
</dbReference>
<keyword evidence="2" id="KW-0732">Signal</keyword>
<feature type="signal peptide" evidence="2">
    <location>
        <begin position="1"/>
        <end position="23"/>
    </location>
</feature>
<keyword evidence="1" id="KW-0378">Hydrolase</keyword>
<dbReference type="SUPFAM" id="SSF52499">
    <property type="entry name" value="Isochorismatase-like hydrolases"/>
    <property type="match status" value="1"/>
</dbReference>
<dbReference type="Gene3D" id="3.40.50.850">
    <property type="entry name" value="Isochorismatase-like"/>
    <property type="match status" value="1"/>
</dbReference>
<dbReference type="InterPro" id="IPR000868">
    <property type="entry name" value="Isochorismatase-like_dom"/>
</dbReference>
<dbReference type="Proteomes" id="UP000494115">
    <property type="component" value="Unassembled WGS sequence"/>
</dbReference>
<name>A0A6S7D4Y2_9BURK</name>
<dbReference type="EMBL" id="CADIKM010000023">
    <property type="protein sequence ID" value="CAB3796209.1"/>
    <property type="molecule type" value="Genomic_DNA"/>
</dbReference>
<dbReference type="RefSeq" id="WP_175106567.1">
    <property type="nucleotide sequence ID" value="NZ_CADIKM010000023.1"/>
</dbReference>
<dbReference type="InterPro" id="IPR036380">
    <property type="entry name" value="Isochorismatase-like_sf"/>
</dbReference>
<dbReference type="AlphaFoldDB" id="A0A6S7D4Y2"/>
<keyword evidence="5" id="KW-1185">Reference proteome</keyword>
<evidence type="ECO:0000256" key="2">
    <source>
        <dbReference type="SAM" id="SignalP"/>
    </source>
</evidence>
<sequence>MRCSSILRCAVALVPLFGGLAQADDIISSWNSVHLPPSPTLTSVTVDPAHTALLVLDFDTGNCTTTQRPTCFASLPKVAALLDAARRHKMMVVYSTTPTGSIKSVPPMLAPKGEETVVHSGVDKFLGTKLEAVLKANHIDTVIVTGTVAQGAVLYTASAASLRGFKVAVPVDTLSAPDPFAELSATWILLNAPASVAKNMNVTRSDMVQF</sequence>
<accession>A0A6S7D4Y2</accession>
<organism evidence="4 5">
    <name type="scientific">Pararobbsia alpina</name>
    <dbReference type="NCBI Taxonomy" id="621374"/>
    <lineage>
        <taxon>Bacteria</taxon>
        <taxon>Pseudomonadati</taxon>
        <taxon>Pseudomonadota</taxon>
        <taxon>Betaproteobacteria</taxon>
        <taxon>Burkholderiales</taxon>
        <taxon>Burkholderiaceae</taxon>
        <taxon>Pararobbsia</taxon>
    </lineage>
</organism>
<evidence type="ECO:0000256" key="1">
    <source>
        <dbReference type="ARBA" id="ARBA00022801"/>
    </source>
</evidence>
<feature type="chain" id="PRO_5028821217" description="Isochorismatase-like domain-containing protein" evidence="2">
    <location>
        <begin position="24"/>
        <end position="210"/>
    </location>
</feature>
<evidence type="ECO:0000313" key="4">
    <source>
        <dbReference type="EMBL" id="CAB3796209.1"/>
    </source>
</evidence>
<dbReference type="InterPro" id="IPR050272">
    <property type="entry name" value="Isochorismatase-like_hydrls"/>
</dbReference>
<reference evidence="4 5" key="1">
    <citation type="submission" date="2020-04" db="EMBL/GenBank/DDBJ databases">
        <authorList>
            <person name="De Canck E."/>
        </authorList>
    </citation>
    <scope>NUCLEOTIDE SEQUENCE [LARGE SCALE GENOMIC DNA]</scope>
    <source>
        <strain evidence="4 5">LMG 28138</strain>
    </source>
</reference>
<proteinExistence type="predicted"/>
<evidence type="ECO:0000313" key="5">
    <source>
        <dbReference type="Proteomes" id="UP000494115"/>
    </source>
</evidence>
<evidence type="ECO:0000259" key="3">
    <source>
        <dbReference type="Pfam" id="PF00857"/>
    </source>
</evidence>
<dbReference type="GO" id="GO:0016787">
    <property type="term" value="F:hydrolase activity"/>
    <property type="evidence" value="ECO:0007669"/>
    <property type="project" value="UniProtKB-KW"/>
</dbReference>